<dbReference type="Pfam" id="PF00234">
    <property type="entry name" value="Tryp_alpha_amyl"/>
    <property type="match status" value="1"/>
</dbReference>
<dbReference type="Gene3D" id="1.10.110.10">
    <property type="entry name" value="Plant lipid-transfer and hydrophobic proteins"/>
    <property type="match status" value="1"/>
</dbReference>
<comment type="caution">
    <text evidence="6">The sequence shown here is derived from an EMBL/GenBank/DDBJ whole genome shotgun (WGS) entry which is preliminary data.</text>
</comment>
<gene>
    <name evidence="6" type="ORF">F2P56_008118</name>
</gene>
<dbReference type="InterPro" id="IPR036312">
    <property type="entry name" value="Bifun_inhib/LTP/seed_sf"/>
</dbReference>
<dbReference type="SUPFAM" id="SSF47699">
    <property type="entry name" value="Bifunctional inhibitor/lipid-transfer protein/seed storage 2S albumin"/>
    <property type="match status" value="1"/>
</dbReference>
<evidence type="ECO:0000313" key="7">
    <source>
        <dbReference type="Proteomes" id="UP000619265"/>
    </source>
</evidence>
<organism evidence="6 7">
    <name type="scientific">Juglans regia</name>
    <name type="common">English walnut</name>
    <dbReference type="NCBI Taxonomy" id="51240"/>
    <lineage>
        <taxon>Eukaryota</taxon>
        <taxon>Viridiplantae</taxon>
        <taxon>Streptophyta</taxon>
        <taxon>Embryophyta</taxon>
        <taxon>Tracheophyta</taxon>
        <taxon>Spermatophyta</taxon>
        <taxon>Magnoliopsida</taxon>
        <taxon>eudicotyledons</taxon>
        <taxon>Gunneridae</taxon>
        <taxon>Pentapetalae</taxon>
        <taxon>rosids</taxon>
        <taxon>fabids</taxon>
        <taxon>Fagales</taxon>
        <taxon>Juglandaceae</taxon>
        <taxon>Juglans</taxon>
    </lineage>
</organism>
<dbReference type="GO" id="GO:0008289">
    <property type="term" value="F:lipid binding"/>
    <property type="evidence" value="ECO:0007669"/>
    <property type="project" value="UniProtKB-KW"/>
</dbReference>
<evidence type="ECO:0000256" key="1">
    <source>
        <dbReference type="ARBA" id="ARBA00009748"/>
    </source>
</evidence>
<reference evidence="6" key="1">
    <citation type="submission" date="2015-10" db="EMBL/GenBank/DDBJ databases">
        <authorList>
            <person name="Martinez-Garcia P.J."/>
            <person name="Crepeau M.W."/>
            <person name="Puiu D."/>
            <person name="Gonzalez-Ibeas D."/>
            <person name="Whalen J."/>
            <person name="Stevens K."/>
            <person name="Paul R."/>
            <person name="Butterfield T."/>
            <person name="Britton M."/>
            <person name="Reagan R."/>
            <person name="Chakraborty S."/>
            <person name="Walawage S.L."/>
            <person name="Vasquez-Gross H.A."/>
            <person name="Cardeno C."/>
            <person name="Famula R."/>
            <person name="Pratt K."/>
            <person name="Kuruganti S."/>
            <person name="Aradhya M.K."/>
            <person name="Leslie C.A."/>
            <person name="Dandekar A.M."/>
            <person name="Salzberg S.L."/>
            <person name="Wegrzyn J.L."/>
            <person name="Langley C.H."/>
            <person name="Neale D.B."/>
        </authorList>
    </citation>
    <scope>NUCLEOTIDE SEQUENCE</scope>
    <source>
        <tissue evidence="6">Leaves</tissue>
    </source>
</reference>
<name>A0A833Y5K6_JUGRE</name>
<dbReference type="FunFam" id="1.10.110.10:FF:000002">
    <property type="entry name" value="Non-specific lipid-transfer protein"/>
    <property type="match status" value="1"/>
</dbReference>
<accession>A0A833Y5K6</accession>
<dbReference type="SMART" id="SM00499">
    <property type="entry name" value="AAI"/>
    <property type="match status" value="1"/>
</dbReference>
<comment type="function">
    <text evidence="4">Plant non-specific lipid-transfer proteins transfer phospholipids as well as galactolipids across membranes. May play a role in wax or cutin deposition in the cell walls of expanding epidermal cells and certain secretory tissues.</text>
</comment>
<dbReference type="CDD" id="cd01960">
    <property type="entry name" value="nsLTP1"/>
    <property type="match status" value="1"/>
</dbReference>
<keyword evidence="2 4" id="KW-0813">Transport</keyword>
<dbReference type="Gramene" id="Jr03_26970_p1">
    <property type="protein sequence ID" value="cds.Jr03_26970_p1"/>
    <property type="gene ID" value="Jr03_26970"/>
</dbReference>
<dbReference type="InterPro" id="IPR000528">
    <property type="entry name" value="Plant_nsLTP"/>
</dbReference>
<evidence type="ECO:0000256" key="4">
    <source>
        <dbReference type="RuleBase" id="RU000628"/>
    </source>
</evidence>
<dbReference type="PROSITE" id="PS00597">
    <property type="entry name" value="PLANT_LTP"/>
    <property type="match status" value="1"/>
</dbReference>
<evidence type="ECO:0000256" key="3">
    <source>
        <dbReference type="ARBA" id="ARBA00023157"/>
    </source>
</evidence>
<keyword evidence="3" id="KW-1015">Disulfide bond</keyword>
<evidence type="ECO:0000256" key="2">
    <source>
        <dbReference type="ARBA" id="ARBA00022448"/>
    </source>
</evidence>
<dbReference type="EMBL" id="LIHL02000003">
    <property type="protein sequence ID" value="KAF5476397.1"/>
    <property type="molecule type" value="Genomic_DNA"/>
</dbReference>
<proteinExistence type="inferred from homology"/>
<dbReference type="GO" id="GO:0006869">
    <property type="term" value="P:lipid transport"/>
    <property type="evidence" value="ECO:0007669"/>
    <property type="project" value="InterPro"/>
</dbReference>
<evidence type="ECO:0000313" key="6">
    <source>
        <dbReference type="EMBL" id="KAF5476397.1"/>
    </source>
</evidence>
<dbReference type="Proteomes" id="UP000619265">
    <property type="component" value="Unassembled WGS sequence"/>
</dbReference>
<feature type="domain" description="Bifunctional inhibitor/plant lipid transfer protein/seed storage helical" evidence="5">
    <location>
        <begin position="58"/>
        <end position="143"/>
    </location>
</feature>
<protein>
    <recommendedName>
        <fullName evidence="4">Non-specific lipid-transfer protein</fullName>
    </recommendedName>
</protein>
<feature type="non-terminal residue" evidence="6">
    <location>
        <position position="1"/>
    </location>
</feature>
<dbReference type="PRINTS" id="PR00382">
    <property type="entry name" value="LIPIDTRNSFER"/>
</dbReference>
<sequence length="147" mass="14934">THSSIQNLYKLHHLSLNSSPSSDLTVDNMAGSLVLKLSGMVLLCMVVAAPVAEAVITCGQVASSVGSCIGYLRGTVSTVPPSCCNGVRSLNKAAATTPDRQAACECLKKTAGSIPGLNPGLTAGLPGKCGVSIPYKISTSTNCKTVK</sequence>
<keyword evidence="4" id="KW-0446">Lipid-binding</keyword>
<evidence type="ECO:0000259" key="5">
    <source>
        <dbReference type="SMART" id="SM00499"/>
    </source>
</evidence>
<dbReference type="InterPro" id="IPR016140">
    <property type="entry name" value="Bifunc_inhib/LTP/seed_store"/>
</dbReference>
<dbReference type="AlphaFoldDB" id="A0A833Y5K6"/>
<reference evidence="6" key="2">
    <citation type="submission" date="2020-03" db="EMBL/GenBank/DDBJ databases">
        <title>Walnut 2.0.</title>
        <authorList>
            <person name="Marrano A."/>
            <person name="Britton M."/>
            <person name="Zimin A.V."/>
            <person name="Zaini P.A."/>
            <person name="Workman R."/>
            <person name="Puiu D."/>
            <person name="Bianco L."/>
            <person name="Allen B.J."/>
            <person name="Troggio M."/>
            <person name="Leslie C.A."/>
            <person name="Timp W."/>
            <person name="Dendekar A."/>
            <person name="Salzberg S.L."/>
            <person name="Neale D.B."/>
        </authorList>
    </citation>
    <scope>NUCLEOTIDE SEQUENCE</scope>
    <source>
        <tissue evidence="6">Leaves</tissue>
    </source>
</reference>
<comment type="similarity">
    <text evidence="1 4">Belongs to the plant LTP family.</text>
</comment>
<dbReference type="PANTHER" id="PTHR33076">
    <property type="entry name" value="NON-SPECIFIC LIPID-TRANSFER PROTEIN 2-RELATED"/>
    <property type="match status" value="1"/>
</dbReference>